<gene>
    <name evidence="5" type="primary">speE</name>
    <name evidence="10" type="ORF">I596_3459</name>
</gene>
<dbReference type="InterPro" id="IPR030373">
    <property type="entry name" value="PABS_CS"/>
</dbReference>
<evidence type="ECO:0000256" key="2">
    <source>
        <dbReference type="ARBA" id="ARBA00022679"/>
    </source>
</evidence>
<feature type="binding site" evidence="5">
    <location>
        <position position="137"/>
    </location>
    <ligand>
        <name>S-methyl-5'-thioadenosine</name>
        <dbReference type="ChEBI" id="CHEBI:17509"/>
    </ligand>
</feature>
<dbReference type="AlphaFoldDB" id="A0A160DXK5"/>
<evidence type="ECO:0000256" key="8">
    <source>
        <dbReference type="RuleBase" id="RU003837"/>
    </source>
</evidence>
<dbReference type="GO" id="GO:0005829">
    <property type="term" value="C:cytosol"/>
    <property type="evidence" value="ECO:0007669"/>
    <property type="project" value="TreeGrafter"/>
</dbReference>
<keyword evidence="11" id="KW-1185">Reference proteome</keyword>
<dbReference type="NCBIfam" id="TIGR00417">
    <property type="entry name" value="speE"/>
    <property type="match status" value="1"/>
</dbReference>
<evidence type="ECO:0000256" key="1">
    <source>
        <dbReference type="ARBA" id="ARBA00007867"/>
    </source>
</evidence>
<evidence type="ECO:0000259" key="9">
    <source>
        <dbReference type="PROSITE" id="PS51006"/>
    </source>
</evidence>
<dbReference type="Gene3D" id="3.40.50.150">
    <property type="entry name" value="Vaccinia Virus protein VP39"/>
    <property type="match status" value="1"/>
</dbReference>
<dbReference type="PROSITE" id="PS51006">
    <property type="entry name" value="PABS_2"/>
    <property type="match status" value="1"/>
</dbReference>
<dbReference type="UniPathway" id="UPA00248">
    <property type="reaction ID" value="UER00314"/>
</dbReference>
<evidence type="ECO:0000256" key="7">
    <source>
        <dbReference type="RuleBase" id="RU003836"/>
    </source>
</evidence>
<dbReference type="Pfam" id="PF17284">
    <property type="entry name" value="Spermine_synt_N"/>
    <property type="match status" value="1"/>
</dbReference>
<dbReference type="NCBIfam" id="NF002010">
    <property type="entry name" value="PRK00811.1"/>
    <property type="match status" value="1"/>
</dbReference>
<name>A0A160DXK5_9GAMM</name>
<comment type="catalytic activity">
    <reaction evidence="5 8">
        <text>S-adenosyl 3-(methylsulfanyl)propylamine + putrescine = S-methyl-5'-thioadenosine + spermidine + H(+)</text>
        <dbReference type="Rhea" id="RHEA:12721"/>
        <dbReference type="ChEBI" id="CHEBI:15378"/>
        <dbReference type="ChEBI" id="CHEBI:17509"/>
        <dbReference type="ChEBI" id="CHEBI:57443"/>
        <dbReference type="ChEBI" id="CHEBI:57834"/>
        <dbReference type="ChEBI" id="CHEBI:326268"/>
        <dbReference type="EC" id="2.5.1.16"/>
    </reaction>
</comment>
<evidence type="ECO:0000256" key="3">
    <source>
        <dbReference type="ARBA" id="ARBA00023066"/>
    </source>
</evidence>
<protein>
    <recommendedName>
        <fullName evidence="5">Polyamine aminopropyltransferase</fullName>
    </recommendedName>
    <alternativeName>
        <fullName evidence="5">Putrescine aminopropyltransferase</fullName>
        <shortName evidence="5">PAPT</shortName>
    </alternativeName>
    <alternativeName>
        <fullName evidence="5">Spermidine synthase</fullName>
        <shortName evidence="5">SPDS</shortName>
        <shortName evidence="5">SPDSY</shortName>
        <ecNumber evidence="5">2.5.1.16</ecNumber>
    </alternativeName>
</protein>
<feature type="binding site" evidence="5">
    <location>
        <position position="62"/>
    </location>
    <ligand>
        <name>S-methyl-5'-thioadenosine</name>
        <dbReference type="ChEBI" id="CHEBI:17509"/>
    </ligand>
</feature>
<dbReference type="STRING" id="1300342.I596_3459"/>
<comment type="similarity">
    <text evidence="1 5 7">Belongs to the spermidine/spermine synthase family.</text>
</comment>
<feature type="binding site" evidence="5">
    <location>
        <begin position="168"/>
        <end position="169"/>
    </location>
    <ligand>
        <name>S-methyl-5'-thioadenosine</name>
        <dbReference type="ChEBI" id="CHEBI:17509"/>
    </ligand>
</feature>
<dbReference type="Pfam" id="PF01564">
    <property type="entry name" value="Spermine_synth"/>
    <property type="match status" value="1"/>
</dbReference>
<feature type="binding site" evidence="5">
    <location>
        <position position="93"/>
    </location>
    <ligand>
        <name>spermidine</name>
        <dbReference type="ChEBI" id="CHEBI:57834"/>
    </ligand>
</feature>
<dbReference type="PROSITE" id="PS01330">
    <property type="entry name" value="PABS_1"/>
    <property type="match status" value="1"/>
</dbReference>
<feature type="binding site" evidence="5">
    <location>
        <begin position="187"/>
        <end position="190"/>
    </location>
    <ligand>
        <name>spermidine</name>
        <dbReference type="ChEBI" id="CHEBI:57834"/>
    </ligand>
</feature>
<proteinExistence type="inferred from homology"/>
<evidence type="ECO:0000256" key="4">
    <source>
        <dbReference type="ARBA" id="ARBA00023115"/>
    </source>
</evidence>
<feature type="binding site" evidence="5">
    <location>
        <position position="117"/>
    </location>
    <ligand>
        <name>spermidine</name>
        <dbReference type="ChEBI" id="CHEBI:57834"/>
    </ligand>
</feature>
<dbReference type="InterPro" id="IPR035246">
    <property type="entry name" value="Spermidine_synt_N"/>
</dbReference>
<keyword evidence="2 5" id="KW-0808">Transferase</keyword>
<sequence length="311" mass="34871">MSTGNRESLQSRAFDPFHPPFPEDHIMSSTESNWFTEAYEPSGSSIGFRVTERLHAEKTPFQTIEIYDSTDWGKLMVIDGCMMLTARDNFLYHEMIAHPALFTHARAKRVVIIGGGDCGTLREVLRHEEVEHAVQVEIDERVTRLAEKYFPELCEANGDPRAELKFDDGIKYMADCEPESVDLVIVDSTDPVGPAEGLFNAAFYASCFKALRPAGLLVQQSESPLAHLELIKSMRMAMRSAGFQAVKTLPFPQPCYPTGWWSCTMARKGADLSGFRERGAATKQFATRYYNADIHKAALALPEFMREALGE</sequence>
<comment type="function">
    <text evidence="5">Catalyzes the irreversible transfer of a propylamine group from the amino donor S-adenosylmethioninamine (decarboxy-AdoMet) to putrescine (1,4-diaminobutane) to yield spermidine.</text>
</comment>
<dbReference type="InterPro" id="IPR030374">
    <property type="entry name" value="PABS"/>
</dbReference>
<feature type="active site" description="Proton acceptor" evidence="5 6">
    <location>
        <position position="187"/>
    </location>
</feature>
<dbReference type="PANTHER" id="PTHR11558">
    <property type="entry name" value="SPERMIDINE/SPERMINE SYNTHASE"/>
    <property type="match status" value="1"/>
</dbReference>
<dbReference type="PANTHER" id="PTHR11558:SF11">
    <property type="entry name" value="SPERMIDINE SYNTHASE"/>
    <property type="match status" value="1"/>
</dbReference>
<dbReference type="EC" id="2.5.1.16" evidence="5"/>
<evidence type="ECO:0000256" key="6">
    <source>
        <dbReference type="PROSITE-ProRule" id="PRU00354"/>
    </source>
</evidence>
<organism evidence="10 11">
    <name type="scientific">Dokdonella koreensis DS-123</name>
    <dbReference type="NCBI Taxonomy" id="1300342"/>
    <lineage>
        <taxon>Bacteria</taxon>
        <taxon>Pseudomonadati</taxon>
        <taxon>Pseudomonadota</taxon>
        <taxon>Gammaproteobacteria</taxon>
        <taxon>Lysobacterales</taxon>
        <taxon>Rhodanobacteraceae</taxon>
        <taxon>Dokdonella</taxon>
    </lineage>
</organism>
<dbReference type="SUPFAM" id="SSF53335">
    <property type="entry name" value="S-adenosyl-L-methionine-dependent methyltransferases"/>
    <property type="match status" value="1"/>
</dbReference>
<keyword evidence="4 5" id="KW-0620">Polyamine biosynthesis</keyword>
<dbReference type="EMBL" id="CP015249">
    <property type="protein sequence ID" value="ANB19447.1"/>
    <property type="molecule type" value="Genomic_DNA"/>
</dbReference>
<dbReference type="KEGG" id="dko:I596_3459"/>
<dbReference type="CDD" id="cd02440">
    <property type="entry name" value="AdoMet_MTases"/>
    <property type="match status" value="1"/>
</dbReference>
<dbReference type="HAMAP" id="MF_00198">
    <property type="entry name" value="Spermidine_synth"/>
    <property type="match status" value="1"/>
</dbReference>
<dbReference type="GO" id="GO:0008295">
    <property type="term" value="P:spermidine biosynthetic process"/>
    <property type="evidence" value="ECO:0007669"/>
    <property type="project" value="UniProtKB-UniRule"/>
</dbReference>
<reference evidence="10 11" key="1">
    <citation type="submission" date="2016-04" db="EMBL/GenBank/DDBJ databases">
        <title>Complete genome sequence of Dokdonella koreensis DS-123T.</title>
        <authorList>
            <person name="Kim J.F."/>
            <person name="Lee H."/>
            <person name="Kwak M.-J."/>
        </authorList>
    </citation>
    <scope>NUCLEOTIDE SEQUENCE [LARGE SCALE GENOMIC DNA]</scope>
    <source>
        <strain evidence="10 11">DS-123</strain>
    </source>
</reference>
<dbReference type="InterPro" id="IPR001045">
    <property type="entry name" value="Spermi_synthase"/>
</dbReference>
<dbReference type="Proteomes" id="UP000076830">
    <property type="component" value="Chromosome"/>
</dbReference>
<evidence type="ECO:0000313" key="10">
    <source>
        <dbReference type="EMBL" id="ANB19447.1"/>
    </source>
</evidence>
<evidence type="ECO:0000256" key="5">
    <source>
        <dbReference type="HAMAP-Rule" id="MF_00198"/>
    </source>
</evidence>
<feature type="binding site" evidence="5">
    <location>
        <position position="194"/>
    </location>
    <ligand>
        <name>S-methyl-5'-thioadenosine</name>
        <dbReference type="ChEBI" id="CHEBI:17509"/>
    </ligand>
</feature>
<feature type="domain" description="PABS" evidence="9">
    <location>
        <begin position="32"/>
        <end position="268"/>
    </location>
</feature>
<keyword evidence="3 5" id="KW-0745">Spermidine biosynthesis</keyword>
<dbReference type="InterPro" id="IPR037163">
    <property type="entry name" value="Spermidine_synt_N_sf"/>
</dbReference>
<evidence type="ECO:0000313" key="11">
    <source>
        <dbReference type="Proteomes" id="UP000076830"/>
    </source>
</evidence>
<dbReference type="PATRIC" id="fig|1300342.3.peg.3378"/>
<comment type="pathway">
    <text evidence="5">Amine and polyamine biosynthesis; spermidine biosynthesis; spermidine from putrescine: step 1/1.</text>
</comment>
<accession>A0A160DXK5</accession>
<dbReference type="Gene3D" id="2.30.140.10">
    <property type="entry name" value="Spermidine synthase, tetramerisation domain"/>
    <property type="match status" value="1"/>
</dbReference>
<dbReference type="InterPro" id="IPR029063">
    <property type="entry name" value="SAM-dependent_MTases_sf"/>
</dbReference>
<comment type="subunit">
    <text evidence="5">Homodimer or homotetramer.</text>
</comment>
<dbReference type="GO" id="GO:0004766">
    <property type="term" value="F:spermidine synthase activity"/>
    <property type="evidence" value="ECO:0007669"/>
    <property type="project" value="UniProtKB-UniRule"/>
</dbReference>